<dbReference type="STRING" id="1385512.N784_13675"/>
<gene>
    <name evidence="2" type="ORF">N784_13675</name>
</gene>
<evidence type="ECO:0000256" key="1">
    <source>
        <dbReference type="SAM" id="Phobius"/>
    </source>
</evidence>
<comment type="caution">
    <text evidence="2">The sequence shown here is derived from an EMBL/GenBank/DDBJ whole genome shotgun (WGS) entry which is preliminary data.</text>
</comment>
<keyword evidence="1" id="KW-0472">Membrane</keyword>
<keyword evidence="3" id="KW-1185">Reference proteome</keyword>
<evidence type="ECO:0000313" key="3">
    <source>
        <dbReference type="Proteomes" id="UP000030401"/>
    </source>
</evidence>
<dbReference type="EMBL" id="AVPG01000041">
    <property type="protein sequence ID" value="KGX84327.1"/>
    <property type="molecule type" value="Genomic_DNA"/>
</dbReference>
<name>A0A0A5HL13_9BACI</name>
<reference evidence="2 3" key="1">
    <citation type="submission" date="2013-08" db="EMBL/GenBank/DDBJ databases">
        <authorList>
            <person name="Huang J."/>
            <person name="Wang G."/>
        </authorList>
    </citation>
    <scope>NUCLEOTIDE SEQUENCE [LARGE SCALE GENOMIC DNA]</scope>
    <source>
        <strain evidence="2 3">JSM 072002</strain>
    </source>
</reference>
<organism evidence="2 3">
    <name type="scientific">Pontibacillus litoralis JSM 072002</name>
    <dbReference type="NCBI Taxonomy" id="1385512"/>
    <lineage>
        <taxon>Bacteria</taxon>
        <taxon>Bacillati</taxon>
        <taxon>Bacillota</taxon>
        <taxon>Bacilli</taxon>
        <taxon>Bacillales</taxon>
        <taxon>Bacillaceae</taxon>
        <taxon>Pontibacillus</taxon>
    </lineage>
</organism>
<evidence type="ECO:0000313" key="2">
    <source>
        <dbReference type="EMBL" id="KGX84327.1"/>
    </source>
</evidence>
<dbReference type="Pfam" id="PF22564">
    <property type="entry name" value="HAAS"/>
    <property type="match status" value="1"/>
</dbReference>
<dbReference type="AlphaFoldDB" id="A0A0A5HL13"/>
<protein>
    <submittedName>
        <fullName evidence="2">Uncharacterized protein</fullName>
    </submittedName>
</protein>
<dbReference type="Proteomes" id="UP000030401">
    <property type="component" value="Unassembled WGS sequence"/>
</dbReference>
<accession>A0A0A5HL13</accession>
<keyword evidence="1" id="KW-0812">Transmembrane</keyword>
<feature type="transmembrane region" description="Helical" evidence="1">
    <location>
        <begin position="111"/>
        <end position="131"/>
    </location>
</feature>
<proteinExistence type="predicted"/>
<feature type="transmembrane region" description="Helical" evidence="1">
    <location>
        <begin position="87"/>
        <end position="105"/>
    </location>
</feature>
<feature type="transmembrane region" description="Helical" evidence="1">
    <location>
        <begin position="152"/>
        <end position="170"/>
    </location>
</feature>
<dbReference type="eggNOG" id="ENOG502ZUCU">
    <property type="taxonomic scope" value="Bacteria"/>
</dbReference>
<sequence>MSSTINGYLSKLSDNLKSLPEEERESIVWEIEIHLKDRVNSLENEGYSNDEAVSKILSEFKSPYSLSKDYLEAYDEIRTQQKPTISYFLLNIGIMGLAILSLPILERELELAWIVLGLPEVICGLITLIMLKKKDTFILSFLKIGPKILLSMYFPISLLFFWIALIQGNGFVSFSLYYMVAYWLLLLIYYLVIKNVSSKRITL</sequence>
<keyword evidence="1" id="KW-1133">Transmembrane helix</keyword>
<dbReference type="RefSeq" id="WP_036836388.1">
    <property type="nucleotide sequence ID" value="NZ_AVPG01000041.1"/>
</dbReference>
<feature type="transmembrane region" description="Helical" evidence="1">
    <location>
        <begin position="176"/>
        <end position="193"/>
    </location>
</feature>